<accession>A0A0C5RLG5</accession>
<reference evidence="2 3" key="1">
    <citation type="journal article" date="2015" name="Genome Announc.">
        <title>Genome Sequence of Ureaplasma diversum Strain ATCC 49782.</title>
        <authorList>
            <person name="Marques L.M."/>
            <person name="Guimaraes A.M."/>
            <person name="Martins H.B."/>
            <person name="Rezende I.S."/>
            <person name="Barbosa M.S."/>
            <person name="Campos G.B."/>
            <person name="do Nascimento N.C."/>
            <person name="Dos Santos A.P."/>
            <person name="Amorim A.T."/>
            <person name="Santos V.M."/>
            <person name="Messick J.B."/>
            <person name="Timenetsky J."/>
        </authorList>
    </citation>
    <scope>NUCLEOTIDE SEQUENCE [LARGE SCALE GENOMIC DNA]</scope>
    <source>
        <strain evidence="2 3">ATCC 49782</strain>
    </source>
</reference>
<keyword evidence="1" id="KW-1133">Transmembrane helix</keyword>
<evidence type="ECO:0000313" key="2">
    <source>
        <dbReference type="EMBL" id="AJQ45267.1"/>
    </source>
</evidence>
<dbReference type="EMBL" id="CP009770">
    <property type="protein sequence ID" value="AJQ45267.1"/>
    <property type="molecule type" value="Genomic_DNA"/>
</dbReference>
<feature type="transmembrane region" description="Helical" evidence="1">
    <location>
        <begin position="64"/>
        <end position="82"/>
    </location>
</feature>
<organism evidence="2 3">
    <name type="scientific">Ureaplasma diversum</name>
    <dbReference type="NCBI Taxonomy" id="42094"/>
    <lineage>
        <taxon>Bacteria</taxon>
        <taxon>Bacillati</taxon>
        <taxon>Mycoplasmatota</taxon>
        <taxon>Mycoplasmoidales</taxon>
        <taxon>Mycoplasmoidaceae</taxon>
        <taxon>Ureaplasma</taxon>
    </lineage>
</organism>
<feature type="transmembrane region" description="Helical" evidence="1">
    <location>
        <begin position="23"/>
        <end position="44"/>
    </location>
</feature>
<dbReference type="Proteomes" id="UP000032261">
    <property type="component" value="Chromosome"/>
</dbReference>
<proteinExistence type="predicted"/>
<dbReference type="KEGG" id="ude:JM47_01375"/>
<dbReference type="AlphaFoldDB" id="A0A0C5RLG5"/>
<keyword evidence="1" id="KW-0472">Membrane</keyword>
<dbReference type="PATRIC" id="fig|42094.4.peg.266"/>
<evidence type="ECO:0000256" key="1">
    <source>
        <dbReference type="SAM" id="Phobius"/>
    </source>
</evidence>
<name>A0A0C5RLG5_9BACT</name>
<gene>
    <name evidence="2" type="ORF">JM47_01375</name>
</gene>
<keyword evidence="1" id="KW-0812">Transmembrane</keyword>
<protein>
    <submittedName>
        <fullName evidence="2">Uncharacterized protein</fullName>
    </submittedName>
</protein>
<dbReference type="HOGENOM" id="CLU_2276242_0_0_14"/>
<evidence type="ECO:0000313" key="3">
    <source>
        <dbReference type="Proteomes" id="UP000032261"/>
    </source>
</evidence>
<sequence length="102" mass="11892">MFFILTLKANKTKESFSYSHKKFMIFIGCWLALLAIIILINMWSTGFFISGVASRSVGTISVPYYAWWAGVLLVHTIIYFIYRRVYVTKRSKQDKQSKHINS</sequence>